<feature type="domain" description="DUF3859" evidence="2">
    <location>
        <begin position="27"/>
        <end position="153"/>
    </location>
</feature>
<evidence type="ECO:0000313" key="3">
    <source>
        <dbReference type="EMBL" id="GAA6132491.1"/>
    </source>
</evidence>
<accession>A0ABP9ZSP7</accession>
<dbReference type="Gene3D" id="2.60.40.2390">
    <property type="match status" value="1"/>
</dbReference>
<evidence type="ECO:0000256" key="1">
    <source>
        <dbReference type="SAM" id="SignalP"/>
    </source>
</evidence>
<dbReference type="EMBL" id="BAABWD010000003">
    <property type="protein sequence ID" value="GAA6132491.1"/>
    <property type="molecule type" value="Genomic_DNA"/>
</dbReference>
<gene>
    <name evidence="3" type="ORF">NBRC116187_28510</name>
</gene>
<name>A0ABP9ZSP7_9GAMM</name>
<dbReference type="InterPro" id="IPR024331">
    <property type="entry name" value="DUF3859"/>
</dbReference>
<sequence length="154" mass="17176">MRLRALALAFALVCLAPLAHAEVTLQGEPEVGIFVTQQRDAQPGERVLTRATDAIEPTTRIPARLGTRFGVRFSLAGKATAEAPLSMFYFTPGVVTPDGTRHDKFEVHQKIEPATASEVMAFEFTDQWEVVPGEWRFEVYQGDRRLLSQAFQVQ</sequence>
<organism evidence="3 4">
    <name type="scientific">Halopseudomonas sabulinigri</name>
    <dbReference type="NCBI Taxonomy" id="472181"/>
    <lineage>
        <taxon>Bacteria</taxon>
        <taxon>Pseudomonadati</taxon>
        <taxon>Pseudomonadota</taxon>
        <taxon>Gammaproteobacteria</taxon>
        <taxon>Pseudomonadales</taxon>
        <taxon>Pseudomonadaceae</taxon>
        <taxon>Halopseudomonas</taxon>
    </lineage>
</organism>
<keyword evidence="1" id="KW-0732">Signal</keyword>
<keyword evidence="4" id="KW-1185">Reference proteome</keyword>
<dbReference type="Proteomes" id="UP001486808">
    <property type="component" value="Unassembled WGS sequence"/>
</dbReference>
<proteinExistence type="predicted"/>
<reference evidence="3 4" key="1">
    <citation type="submission" date="2024-04" db="EMBL/GenBank/DDBJ databases">
        <title>Draft genome sequence of Halopseudomonas sabulinigri NBRC 116187.</title>
        <authorList>
            <person name="Miyakawa T."/>
            <person name="Kusuya Y."/>
            <person name="Miura T."/>
        </authorList>
    </citation>
    <scope>NUCLEOTIDE SEQUENCE [LARGE SCALE GENOMIC DNA]</scope>
    <source>
        <strain evidence="3 4">4NH20-0042</strain>
    </source>
</reference>
<dbReference type="Pfam" id="PF12975">
    <property type="entry name" value="DUF3859"/>
    <property type="match status" value="1"/>
</dbReference>
<evidence type="ECO:0000259" key="2">
    <source>
        <dbReference type="Pfam" id="PF12975"/>
    </source>
</evidence>
<evidence type="ECO:0000313" key="4">
    <source>
        <dbReference type="Proteomes" id="UP001486808"/>
    </source>
</evidence>
<feature type="chain" id="PRO_5045668305" evidence="1">
    <location>
        <begin position="22"/>
        <end position="154"/>
    </location>
</feature>
<comment type="caution">
    <text evidence="3">The sequence shown here is derived from an EMBL/GenBank/DDBJ whole genome shotgun (WGS) entry which is preliminary data.</text>
</comment>
<dbReference type="RefSeq" id="WP_353389272.1">
    <property type="nucleotide sequence ID" value="NZ_BAABWD010000003.1"/>
</dbReference>
<feature type="signal peptide" evidence="1">
    <location>
        <begin position="1"/>
        <end position="21"/>
    </location>
</feature>
<protein>
    <submittedName>
        <fullName evidence="3">DUF3859 domain-containing protein</fullName>
    </submittedName>
</protein>